<evidence type="ECO:0000256" key="1">
    <source>
        <dbReference type="SAM" id="Phobius"/>
    </source>
</evidence>
<accession>A0ABD0M2N3</accession>
<name>A0ABD0M2N3_9CAEN</name>
<gene>
    <name evidence="3" type="ORF">BaRGS_00002728</name>
</gene>
<dbReference type="PRINTS" id="PR00420">
    <property type="entry name" value="RNGMNOXGNASE"/>
</dbReference>
<dbReference type="InterPro" id="IPR050407">
    <property type="entry name" value="Geranylgeranyl_reductase"/>
</dbReference>
<dbReference type="NCBIfam" id="TIGR02032">
    <property type="entry name" value="GG-red-SF"/>
    <property type="match status" value="1"/>
</dbReference>
<dbReference type="PANTHER" id="PTHR42685:SF22">
    <property type="entry name" value="CONDITIONED MEDIUM FACTOR RECEPTOR 1"/>
    <property type="match status" value="1"/>
</dbReference>
<dbReference type="PANTHER" id="PTHR42685">
    <property type="entry name" value="GERANYLGERANYL DIPHOSPHATE REDUCTASE"/>
    <property type="match status" value="1"/>
</dbReference>
<keyword evidence="1" id="KW-1133">Transmembrane helix</keyword>
<proteinExistence type="predicted"/>
<keyword evidence="1" id="KW-0812">Transmembrane</keyword>
<keyword evidence="4" id="KW-1185">Reference proteome</keyword>
<evidence type="ECO:0000313" key="4">
    <source>
        <dbReference type="Proteomes" id="UP001519460"/>
    </source>
</evidence>
<sequence length="492" mass="54093">MEPVVLVIAAAVLVIVAGLLAIYVLNRRSATVLEGFPSKYPEDKDKACLQNFNFLSEVVQLQTNKTVDHYDVTIVGAGPGGATCAYYLSKAGWNVLLLEKKKFPRDKYCGDAVCKTGIEILMDMGIYDSLIKQNKGLVADCGGMVSPSGLSFIGRIKEGLGGIPAAMAIKRTHLDEAIAMSAKRVGADLQEEASVSEAVFCKEAGLWTVSLEDSDRKFKSRVLVCADGAPSRLATQLGIVTRPPDSTCSRAFVEGGTHCFDADGVVFYNKELLPGYCALFRHPNDELNFCCYIIPGNPRVKSEELADWHKFILEKDPSIVKALGDNYKIERMKAASLRLGGEKVSYGNHVLLVGDAAGMIDPLTGEGIHHAMEGGKIAAEFLDEALTLGNYDVEVMKVYHHRWMEKFGSDFKWSMLFCQMLYRFPILIDAATAAVQRKGDSFLLKWADIMTGRVPKLNMLRPEFSVVITYELIILLLTRLLGRPVTSTKKVN</sequence>
<dbReference type="SUPFAM" id="SSF51905">
    <property type="entry name" value="FAD/NAD(P)-binding domain"/>
    <property type="match status" value="1"/>
</dbReference>
<dbReference type="InterPro" id="IPR011777">
    <property type="entry name" value="Geranylgeranyl_Rdtase_fam"/>
</dbReference>
<comment type="caution">
    <text evidence="3">The sequence shown here is derived from an EMBL/GenBank/DDBJ whole genome shotgun (WGS) entry which is preliminary data.</text>
</comment>
<evidence type="ECO:0000259" key="2">
    <source>
        <dbReference type="Pfam" id="PF01494"/>
    </source>
</evidence>
<evidence type="ECO:0000313" key="3">
    <source>
        <dbReference type="EMBL" id="KAK7506006.1"/>
    </source>
</evidence>
<dbReference type="InterPro" id="IPR036188">
    <property type="entry name" value="FAD/NAD-bd_sf"/>
</dbReference>
<dbReference type="EMBL" id="JACVVK020000008">
    <property type="protein sequence ID" value="KAK7506006.1"/>
    <property type="molecule type" value="Genomic_DNA"/>
</dbReference>
<keyword evidence="1" id="KW-0472">Membrane</keyword>
<feature type="transmembrane region" description="Helical" evidence="1">
    <location>
        <begin position="6"/>
        <end position="25"/>
    </location>
</feature>
<dbReference type="AlphaFoldDB" id="A0ABD0M2N3"/>
<dbReference type="Gene3D" id="3.50.50.60">
    <property type="entry name" value="FAD/NAD(P)-binding domain"/>
    <property type="match status" value="1"/>
</dbReference>
<dbReference type="InterPro" id="IPR002938">
    <property type="entry name" value="FAD-bd"/>
</dbReference>
<protein>
    <recommendedName>
        <fullName evidence="2">FAD-binding domain-containing protein</fullName>
    </recommendedName>
</protein>
<reference evidence="3 4" key="1">
    <citation type="journal article" date="2023" name="Sci. Data">
        <title>Genome assembly of the Korean intertidal mud-creeper Batillaria attramentaria.</title>
        <authorList>
            <person name="Patra A.K."/>
            <person name="Ho P.T."/>
            <person name="Jun S."/>
            <person name="Lee S.J."/>
            <person name="Kim Y."/>
            <person name="Won Y.J."/>
        </authorList>
    </citation>
    <scope>NUCLEOTIDE SEQUENCE [LARGE SCALE GENOMIC DNA]</scope>
    <source>
        <strain evidence="3">Wonlab-2016</strain>
    </source>
</reference>
<organism evidence="3 4">
    <name type="scientific">Batillaria attramentaria</name>
    <dbReference type="NCBI Taxonomy" id="370345"/>
    <lineage>
        <taxon>Eukaryota</taxon>
        <taxon>Metazoa</taxon>
        <taxon>Spiralia</taxon>
        <taxon>Lophotrochozoa</taxon>
        <taxon>Mollusca</taxon>
        <taxon>Gastropoda</taxon>
        <taxon>Caenogastropoda</taxon>
        <taxon>Sorbeoconcha</taxon>
        <taxon>Cerithioidea</taxon>
        <taxon>Batillariidae</taxon>
        <taxon>Batillaria</taxon>
    </lineage>
</organism>
<dbReference type="Pfam" id="PF01494">
    <property type="entry name" value="FAD_binding_3"/>
    <property type="match status" value="1"/>
</dbReference>
<feature type="domain" description="FAD-binding" evidence="2">
    <location>
        <begin position="70"/>
        <end position="387"/>
    </location>
</feature>
<dbReference type="Proteomes" id="UP001519460">
    <property type="component" value="Unassembled WGS sequence"/>
</dbReference>